<reference evidence="1 2" key="1">
    <citation type="submission" date="2024-03" db="EMBL/GenBank/DDBJ databases">
        <title>The Genome Sequence of Enterococcus sp. DIV2402.</title>
        <authorList>
            <consortium name="The Broad Institute Genomics Platform"/>
            <consortium name="The Broad Institute Microbial Omics Core"/>
            <consortium name="The Broad Institute Genomic Center for Infectious Diseases"/>
            <person name="Earl A."/>
            <person name="Manson A."/>
            <person name="Gilmore M."/>
            <person name="Schwartman J."/>
            <person name="Shea T."/>
            <person name="Abouelleil A."/>
            <person name="Cao P."/>
            <person name="Chapman S."/>
            <person name="Cusick C."/>
            <person name="Young S."/>
            <person name="Neafsey D."/>
            <person name="Nusbaum C."/>
            <person name="Birren B."/>
        </authorList>
    </citation>
    <scope>NUCLEOTIDE SEQUENCE [LARGE SCALE GENOMIC DNA]</scope>
    <source>
        <strain evidence="1 2">DIV2402</strain>
    </source>
</reference>
<sequence>MNYKNAKVILPEYLVKELQKYFQGGYLYIPIHKENQKAWGELSGYKEELKQRNTCIIQEFHNGCSINSLAKKYHLSTHAIKKIVY</sequence>
<dbReference type="InterPro" id="IPR009057">
    <property type="entry name" value="Homeodomain-like_sf"/>
</dbReference>
<dbReference type="PANTHER" id="PTHR37812">
    <property type="entry name" value="MU-LIKE PROPHAGE FLUMU PROTEIN C"/>
    <property type="match status" value="1"/>
</dbReference>
<dbReference type="InterPro" id="IPR052411">
    <property type="entry name" value="c-mor_Regulatory_Protein"/>
</dbReference>
<keyword evidence="2" id="KW-1185">Reference proteome</keyword>
<dbReference type="EMBL" id="CP147251">
    <property type="protein sequence ID" value="WYJ76505.1"/>
    <property type="molecule type" value="Genomic_DNA"/>
</dbReference>
<protein>
    <recommendedName>
        <fullName evidence="3">Mor transcription activator domain-containing protein</fullName>
    </recommendedName>
</protein>
<gene>
    <name evidence="1" type="ORF">DOK78_001138</name>
</gene>
<organism evidence="1 2">
    <name type="scientific">Candidatus Enterococcus lowellii</name>
    <dbReference type="NCBI Taxonomy" id="2230877"/>
    <lineage>
        <taxon>Bacteria</taxon>
        <taxon>Bacillati</taxon>
        <taxon>Bacillota</taxon>
        <taxon>Bacilli</taxon>
        <taxon>Lactobacillales</taxon>
        <taxon>Enterococcaceae</taxon>
        <taxon>Enterococcus</taxon>
    </lineage>
</organism>
<dbReference type="PANTHER" id="PTHR37812:SF1">
    <property type="entry name" value="MU-LIKE PROPHAGE FLUMU PROTEIN C"/>
    <property type="match status" value="1"/>
</dbReference>
<dbReference type="InterPro" id="IPR049739">
    <property type="entry name" value="YraL-like"/>
</dbReference>
<name>A0ABZ2SNB7_9ENTE</name>
<evidence type="ECO:0008006" key="3">
    <source>
        <dbReference type="Google" id="ProtNLM"/>
    </source>
</evidence>
<proteinExistence type="predicted"/>
<evidence type="ECO:0000313" key="2">
    <source>
        <dbReference type="Proteomes" id="UP000664701"/>
    </source>
</evidence>
<evidence type="ECO:0000313" key="1">
    <source>
        <dbReference type="EMBL" id="WYJ76505.1"/>
    </source>
</evidence>
<accession>A0ABZ2SNB7</accession>
<dbReference type="RefSeq" id="WP_207941380.1">
    <property type="nucleotide sequence ID" value="NZ_CP147251.1"/>
</dbReference>
<dbReference type="SUPFAM" id="SSF46689">
    <property type="entry name" value="Homeodomain-like"/>
    <property type="match status" value="1"/>
</dbReference>
<dbReference type="NCBIfam" id="NF040785">
    <property type="entry name" value="CD3324_fam"/>
    <property type="match status" value="1"/>
</dbReference>
<dbReference type="Proteomes" id="UP000664701">
    <property type="component" value="Chromosome"/>
</dbReference>
<dbReference type="Gene3D" id="1.10.10.60">
    <property type="entry name" value="Homeodomain-like"/>
    <property type="match status" value="1"/>
</dbReference>